<feature type="domain" description="4Fe-4S ferredoxin-type" evidence="1">
    <location>
        <begin position="167"/>
        <end position="196"/>
    </location>
</feature>
<evidence type="ECO:0000259" key="1">
    <source>
        <dbReference type="PROSITE" id="PS51379"/>
    </source>
</evidence>
<name>A0A3B1CQB8_9ZZZZ</name>
<dbReference type="PROSITE" id="PS51379">
    <property type="entry name" value="4FE4S_FER_2"/>
    <property type="match status" value="1"/>
</dbReference>
<evidence type="ECO:0000313" key="2">
    <source>
        <dbReference type="EMBL" id="VAX21165.1"/>
    </source>
</evidence>
<dbReference type="AlphaFoldDB" id="A0A3B1CQB8"/>
<dbReference type="SUPFAM" id="SSF54862">
    <property type="entry name" value="4Fe-4S ferredoxins"/>
    <property type="match status" value="1"/>
</dbReference>
<dbReference type="InterPro" id="IPR017900">
    <property type="entry name" value="4Fe4S_Fe_S_CS"/>
</dbReference>
<dbReference type="PANTHER" id="PTHR42827:SF1">
    <property type="entry name" value="IRON-SULFUR CLUSTER-BINDING PROTEIN"/>
    <property type="match status" value="1"/>
</dbReference>
<accession>A0A3B1CQB8</accession>
<gene>
    <name evidence="2" type="ORF">MNBD_NITROSPINAE04-1568</name>
</gene>
<reference evidence="2" key="1">
    <citation type="submission" date="2018-06" db="EMBL/GenBank/DDBJ databases">
        <authorList>
            <person name="Zhirakovskaya E."/>
        </authorList>
    </citation>
    <scope>NUCLEOTIDE SEQUENCE</scope>
</reference>
<organism evidence="2">
    <name type="scientific">hydrothermal vent metagenome</name>
    <dbReference type="NCBI Taxonomy" id="652676"/>
    <lineage>
        <taxon>unclassified sequences</taxon>
        <taxon>metagenomes</taxon>
        <taxon>ecological metagenomes</taxon>
    </lineage>
</organism>
<dbReference type="EMBL" id="UOGA01000194">
    <property type="protein sequence ID" value="VAX21165.1"/>
    <property type="molecule type" value="Genomic_DNA"/>
</dbReference>
<proteinExistence type="predicted"/>
<protein>
    <recommendedName>
        <fullName evidence="1">4Fe-4S ferredoxin-type domain-containing protein</fullName>
    </recommendedName>
</protein>
<dbReference type="InterPro" id="IPR017896">
    <property type="entry name" value="4Fe4S_Fe-S-bd"/>
</dbReference>
<dbReference type="PANTHER" id="PTHR42827">
    <property type="entry name" value="IRON-SULFUR CLUSTER-BINDING PROTEIN-RELATED"/>
    <property type="match status" value="1"/>
</dbReference>
<dbReference type="PROSITE" id="PS00198">
    <property type="entry name" value="4FE4S_FER_1"/>
    <property type="match status" value="1"/>
</dbReference>
<sequence>MNRKTERLKGQIKRWGASIVGVADLTHKGVREALSGEFQHFTRAVSMAIHCDPVKFSVKAQEADGQGDQILGYMEENKTAVNRLNRILKHLKTEFRMRRFRYFILPPISNSDNRTFSSALFHLFPHKMAATCAGLGWIGKNGMLINRRYGPNLIWATILTNAPLEPTSDQIMQSNCEDCVLCKTVCPASAVKGVNWVRGLGADKLVDFKACAGQMESNAKKFGRPVCGICFMACPYGTDDALMAIN</sequence>